<evidence type="ECO:0000313" key="3">
    <source>
        <dbReference type="Proteomes" id="UP001385951"/>
    </source>
</evidence>
<reference evidence="2 3" key="1">
    <citation type="submission" date="2022-09" db="EMBL/GenBank/DDBJ databases">
        <authorList>
            <person name="Palmer J.M."/>
        </authorList>
    </citation>
    <scope>NUCLEOTIDE SEQUENCE [LARGE SCALE GENOMIC DNA]</scope>
    <source>
        <strain evidence="2 3">DSM 7382</strain>
    </source>
</reference>
<feature type="compositionally biased region" description="Polar residues" evidence="1">
    <location>
        <begin position="264"/>
        <end position="298"/>
    </location>
</feature>
<name>A0AAW0GLC5_9APHY</name>
<gene>
    <name evidence="2" type="ORF">QCA50_005527</name>
</gene>
<feature type="region of interest" description="Disordered" evidence="1">
    <location>
        <begin position="424"/>
        <end position="447"/>
    </location>
</feature>
<comment type="caution">
    <text evidence="2">The sequence shown here is derived from an EMBL/GenBank/DDBJ whole genome shotgun (WGS) entry which is preliminary data.</text>
</comment>
<feature type="compositionally biased region" description="Low complexity" evidence="1">
    <location>
        <begin position="144"/>
        <end position="211"/>
    </location>
</feature>
<feature type="region of interest" description="Disordered" evidence="1">
    <location>
        <begin position="234"/>
        <end position="410"/>
    </location>
</feature>
<dbReference type="Proteomes" id="UP001385951">
    <property type="component" value="Unassembled WGS sequence"/>
</dbReference>
<accession>A0AAW0GLC5</accession>
<feature type="compositionally biased region" description="Polar residues" evidence="1">
    <location>
        <begin position="397"/>
        <end position="406"/>
    </location>
</feature>
<sequence length="676" mass="74136">MSKPDTRTVANNQRLFQHYYEKLSQVNDETVFLSAATAFTQWLGDQRAYYATARQPILEIITAAALALRRATNQPDNIPFHISHCPPPLHRIAESYANLVNVVCRWKSRFSESALQERIEALEKTVAPLVPTHTLVDPSPSTPVPSSSANTPPVMDQAQTPPTHASSSTPPVLSRPTSASASPSVSTSTSVSAPPHHPAPTSTPTSSSAPPAKKRKIALKRSSFLQMDVDHWKHKRDVTNDSPEDEQVTKDEDREKSGTFVEPNDTTPSGEPNDTTPSVEPNATTTSPEPDDTITSVSIIDKEPTSSADIVMADTTTDDAGVDDAEVDDFLQNITPSISDRDRSKSLPMSEGHSAAEPEPSQDRSQSPRANTASLEPDTKVEEESNQVDSVAADVTDISQGPTQDSLPIADEDAMTLDPVVDASPELVPEPTAPAKSPSPPPTPSVPNHNVDVARSEDVETELPSIQPVATEEDALSLEQYDGTPIVIGLMSGSTTAQMHTLEFNLSRLHLDLLSQWNKRFRIQDDLASSLSLSLAVYSLPICMNKVEQDPTASPESVLDGEPMSWPVHGQIQAKLNNAGWLALYPPWLESGDHLVEFGQHVHLGQNTFQLYHAKDFENYVFVLRLRPPTIAQLEDLRKFRDSQLEWRKSLSFSYFKTPRLDLAMTDVPEVKTRRL</sequence>
<protein>
    <submittedName>
        <fullName evidence="2">Uncharacterized protein</fullName>
    </submittedName>
</protein>
<organism evidence="2 3">
    <name type="scientific">Cerrena zonata</name>
    <dbReference type="NCBI Taxonomy" id="2478898"/>
    <lineage>
        <taxon>Eukaryota</taxon>
        <taxon>Fungi</taxon>
        <taxon>Dikarya</taxon>
        <taxon>Basidiomycota</taxon>
        <taxon>Agaricomycotina</taxon>
        <taxon>Agaricomycetes</taxon>
        <taxon>Polyporales</taxon>
        <taxon>Cerrenaceae</taxon>
        <taxon>Cerrena</taxon>
    </lineage>
</organism>
<feature type="compositionally biased region" description="Polar residues" evidence="1">
    <location>
        <begin position="363"/>
        <end position="374"/>
    </location>
</feature>
<dbReference type="AlphaFoldDB" id="A0AAW0GLC5"/>
<evidence type="ECO:0000256" key="1">
    <source>
        <dbReference type="SAM" id="MobiDB-lite"/>
    </source>
</evidence>
<proteinExistence type="predicted"/>
<dbReference type="EMBL" id="JASBNA010000006">
    <property type="protein sequence ID" value="KAK7690429.1"/>
    <property type="molecule type" value="Genomic_DNA"/>
</dbReference>
<feature type="compositionally biased region" description="Basic and acidic residues" evidence="1">
    <location>
        <begin position="247"/>
        <end position="257"/>
    </location>
</feature>
<feature type="region of interest" description="Disordered" evidence="1">
    <location>
        <begin position="132"/>
        <end position="215"/>
    </location>
</feature>
<keyword evidence="3" id="KW-1185">Reference proteome</keyword>
<evidence type="ECO:0000313" key="2">
    <source>
        <dbReference type="EMBL" id="KAK7690429.1"/>
    </source>
</evidence>
<feature type="compositionally biased region" description="Acidic residues" evidence="1">
    <location>
        <begin position="316"/>
        <end position="329"/>
    </location>
</feature>